<name>A0AAD5VMS5_9AGAR</name>
<proteinExistence type="predicted"/>
<sequence length="209" mass="22847">MGSSASKAARKLPKRAEPPTWAGKRTPGPTDVPPAGVTREQVREKLASEHRTEAIEQDARDPHLLANLQSLGPVKVDHHMKPTRPEPAASNTARLFQARYRHEQDLEATRQSSRQAGPSTQLNTTQLVNVLNARKGAADPEAVKNVTREMGIDFGKVERIARFVNTPSVSKEGVRTTVDNMGNEQTIAKAIWIDAPYADLNKTSSANSL</sequence>
<organism evidence="2 3">
    <name type="scientific">Leucocoprinus birnbaumii</name>
    <dbReference type="NCBI Taxonomy" id="56174"/>
    <lineage>
        <taxon>Eukaryota</taxon>
        <taxon>Fungi</taxon>
        <taxon>Dikarya</taxon>
        <taxon>Basidiomycota</taxon>
        <taxon>Agaricomycotina</taxon>
        <taxon>Agaricomycetes</taxon>
        <taxon>Agaricomycetidae</taxon>
        <taxon>Agaricales</taxon>
        <taxon>Agaricineae</taxon>
        <taxon>Agaricaceae</taxon>
        <taxon>Leucocoprinus</taxon>
    </lineage>
</organism>
<keyword evidence="3" id="KW-1185">Reference proteome</keyword>
<reference evidence="2" key="1">
    <citation type="submission" date="2022-07" db="EMBL/GenBank/DDBJ databases">
        <title>Genome Sequence of Leucocoprinus birnbaumii.</title>
        <authorList>
            <person name="Buettner E."/>
        </authorList>
    </citation>
    <scope>NUCLEOTIDE SEQUENCE</scope>
    <source>
        <strain evidence="2">VT141</strain>
    </source>
</reference>
<evidence type="ECO:0000256" key="1">
    <source>
        <dbReference type="SAM" id="MobiDB-lite"/>
    </source>
</evidence>
<comment type="caution">
    <text evidence="2">The sequence shown here is derived from an EMBL/GenBank/DDBJ whole genome shotgun (WGS) entry which is preliminary data.</text>
</comment>
<feature type="compositionally biased region" description="Polar residues" evidence="1">
    <location>
        <begin position="109"/>
        <end position="124"/>
    </location>
</feature>
<feature type="region of interest" description="Disordered" evidence="1">
    <location>
        <begin position="44"/>
        <end position="63"/>
    </location>
</feature>
<accession>A0AAD5VMS5</accession>
<gene>
    <name evidence="2" type="ORF">NP233_g8269</name>
</gene>
<evidence type="ECO:0000313" key="2">
    <source>
        <dbReference type="EMBL" id="KAJ3564476.1"/>
    </source>
</evidence>
<feature type="region of interest" description="Disordered" evidence="1">
    <location>
        <begin position="1"/>
        <end position="37"/>
    </location>
</feature>
<protein>
    <submittedName>
        <fullName evidence="2">Uncharacterized protein</fullName>
    </submittedName>
</protein>
<dbReference type="AlphaFoldDB" id="A0AAD5VMS5"/>
<dbReference type="Proteomes" id="UP001213000">
    <property type="component" value="Unassembled WGS sequence"/>
</dbReference>
<dbReference type="EMBL" id="JANIEX010000659">
    <property type="protein sequence ID" value="KAJ3564476.1"/>
    <property type="molecule type" value="Genomic_DNA"/>
</dbReference>
<evidence type="ECO:0000313" key="3">
    <source>
        <dbReference type="Proteomes" id="UP001213000"/>
    </source>
</evidence>
<feature type="region of interest" description="Disordered" evidence="1">
    <location>
        <begin position="105"/>
        <end position="124"/>
    </location>
</feature>